<dbReference type="PROSITE" id="PS51257">
    <property type="entry name" value="PROKAR_LIPOPROTEIN"/>
    <property type="match status" value="1"/>
</dbReference>
<keyword evidence="4" id="KW-0732">Signal</keyword>
<dbReference type="InterPro" id="IPR008844">
    <property type="entry name" value="Spore_GerAC-like"/>
</dbReference>
<dbReference type="RefSeq" id="WP_171303649.1">
    <property type="nucleotide sequence ID" value="NZ_JABFIF010000017.1"/>
</dbReference>
<dbReference type="GO" id="GO:0009847">
    <property type="term" value="P:spore germination"/>
    <property type="evidence" value="ECO:0007669"/>
    <property type="project" value="InterPro"/>
</dbReference>
<protein>
    <submittedName>
        <fullName evidence="10">Ger(X)C family spore germination protein</fullName>
    </submittedName>
</protein>
<dbReference type="EMBL" id="JABFIF010000017">
    <property type="protein sequence ID" value="NOH16498.1"/>
    <property type="molecule type" value="Genomic_DNA"/>
</dbReference>
<evidence type="ECO:0000256" key="7">
    <source>
        <dbReference type="ARBA" id="ARBA00023288"/>
    </source>
</evidence>
<dbReference type="PANTHER" id="PTHR35789:SF1">
    <property type="entry name" value="SPORE GERMINATION PROTEIN B3"/>
    <property type="match status" value="1"/>
</dbReference>
<dbReference type="Proteomes" id="UP000528432">
    <property type="component" value="Unassembled WGS sequence"/>
</dbReference>
<keyword evidence="5" id="KW-0472">Membrane</keyword>
<dbReference type="Pfam" id="PF05504">
    <property type="entry name" value="Spore_GerAC"/>
    <property type="match status" value="1"/>
</dbReference>
<dbReference type="Pfam" id="PF25198">
    <property type="entry name" value="Spore_GerAC_N"/>
    <property type="match status" value="1"/>
</dbReference>
<organism evidence="10 11">
    <name type="scientific">Clostridium cochlearium</name>
    <dbReference type="NCBI Taxonomy" id="1494"/>
    <lineage>
        <taxon>Bacteria</taxon>
        <taxon>Bacillati</taxon>
        <taxon>Bacillota</taxon>
        <taxon>Clostridia</taxon>
        <taxon>Eubacteriales</taxon>
        <taxon>Clostridiaceae</taxon>
        <taxon>Clostridium</taxon>
    </lineage>
</organism>
<evidence type="ECO:0000259" key="8">
    <source>
        <dbReference type="Pfam" id="PF05504"/>
    </source>
</evidence>
<proteinExistence type="inferred from homology"/>
<comment type="caution">
    <text evidence="10">The sequence shown here is derived from an EMBL/GenBank/DDBJ whole genome shotgun (WGS) entry which is preliminary data.</text>
</comment>
<gene>
    <name evidence="10" type="ORF">HMJ28_08885</name>
</gene>
<name>A0A7Y3XZ35_CLOCO</name>
<feature type="domain" description="Spore germination protein N-terminal" evidence="9">
    <location>
        <begin position="26"/>
        <end position="196"/>
    </location>
</feature>
<keyword evidence="6" id="KW-0564">Palmitate</keyword>
<evidence type="ECO:0000256" key="2">
    <source>
        <dbReference type="ARBA" id="ARBA00007886"/>
    </source>
</evidence>
<comment type="similarity">
    <text evidence="2">Belongs to the GerABKC lipoprotein family.</text>
</comment>
<evidence type="ECO:0000313" key="11">
    <source>
        <dbReference type="Proteomes" id="UP000528432"/>
    </source>
</evidence>
<evidence type="ECO:0000256" key="3">
    <source>
        <dbReference type="ARBA" id="ARBA00022544"/>
    </source>
</evidence>
<accession>A0A7Y3XZ35</accession>
<dbReference type="GO" id="GO:0016020">
    <property type="term" value="C:membrane"/>
    <property type="evidence" value="ECO:0007669"/>
    <property type="project" value="UniProtKB-SubCell"/>
</dbReference>
<dbReference type="InterPro" id="IPR038501">
    <property type="entry name" value="Spore_GerAC_C_sf"/>
</dbReference>
<evidence type="ECO:0000313" key="10">
    <source>
        <dbReference type="EMBL" id="NOH16498.1"/>
    </source>
</evidence>
<keyword evidence="7" id="KW-0449">Lipoprotein</keyword>
<comment type="subcellular location">
    <subcellularLocation>
        <location evidence="1">Membrane</location>
        <topology evidence="1">Lipid-anchor</topology>
    </subcellularLocation>
</comment>
<dbReference type="AlphaFoldDB" id="A0A7Y3XZ35"/>
<dbReference type="InterPro" id="IPR046953">
    <property type="entry name" value="Spore_GerAC-like_C"/>
</dbReference>
<dbReference type="PANTHER" id="PTHR35789">
    <property type="entry name" value="SPORE GERMINATION PROTEIN B3"/>
    <property type="match status" value="1"/>
</dbReference>
<dbReference type="NCBIfam" id="TIGR02887">
    <property type="entry name" value="spore_ger_x_C"/>
    <property type="match status" value="1"/>
</dbReference>
<dbReference type="InterPro" id="IPR057336">
    <property type="entry name" value="GerAC_N"/>
</dbReference>
<evidence type="ECO:0000256" key="6">
    <source>
        <dbReference type="ARBA" id="ARBA00023139"/>
    </source>
</evidence>
<evidence type="ECO:0000256" key="4">
    <source>
        <dbReference type="ARBA" id="ARBA00022729"/>
    </source>
</evidence>
<evidence type="ECO:0000256" key="1">
    <source>
        <dbReference type="ARBA" id="ARBA00004635"/>
    </source>
</evidence>
<sequence length="383" mass="43957">MKIIKNKIIVFFMIVFPIISFCGCWDYSEVDDFKHVAGIAIDKDKYKDEYILTIEVLDAFIGSKQLKSKIVQSRGKTIHTAFRDAIKKTGDILKLSHARVVIVSKDIAEEGIVSVIDLINRDAEVRNDMWIMVSTENLASEILTKPKNEDEIISYDIEHSIKNNNKIGKYIGVETFKLIDILSCEGISPTLPMIKLGSQNHEVGFELYGTAIFNGEKMIGQLTEQETMMLQLFNGKDLKFVFPIQINEDAVISFEILKSKRNIKVNLKEDKICMDTYIHIDAVISELATSGVNYINKDERNNLKKLSEKLVKNNCHLLIEKLQKQYKSDVIGFGRELKKKKPEEWKKVSSNWDEVFEFLEVNIFVNIDIKYSGLTDKNIEIKK</sequence>
<dbReference type="Gene3D" id="3.30.300.210">
    <property type="entry name" value="Nutrient germinant receptor protein C, domain 3"/>
    <property type="match status" value="1"/>
</dbReference>
<evidence type="ECO:0000256" key="5">
    <source>
        <dbReference type="ARBA" id="ARBA00023136"/>
    </source>
</evidence>
<evidence type="ECO:0000259" key="9">
    <source>
        <dbReference type="Pfam" id="PF25198"/>
    </source>
</evidence>
<feature type="domain" description="Spore germination GerAC-like C-terminal" evidence="8">
    <location>
        <begin position="209"/>
        <end position="373"/>
    </location>
</feature>
<keyword evidence="3" id="KW-0309">Germination</keyword>
<reference evidence="10 11" key="1">
    <citation type="submission" date="2020-05" db="EMBL/GenBank/DDBJ databases">
        <title>Draft genome sequence of Clostridium cochlearium strain AGROS13 isolated from a sheep dairy farm in New Zealand.</title>
        <authorList>
            <person name="Gupta T.B."/>
            <person name="Jauregui R."/>
            <person name="Risson A.N."/>
            <person name="Brightwell G."/>
            <person name="Maclean P."/>
        </authorList>
    </citation>
    <scope>NUCLEOTIDE SEQUENCE [LARGE SCALE GENOMIC DNA]</scope>
    <source>
        <strain evidence="10 11">AGROS13</strain>
    </source>
</reference>